<evidence type="ECO:0000256" key="2">
    <source>
        <dbReference type="SAM" id="SignalP"/>
    </source>
</evidence>
<evidence type="ECO:0000256" key="1">
    <source>
        <dbReference type="ARBA" id="ARBA00022723"/>
    </source>
</evidence>
<feature type="domain" description="Tyrosinase copper-binding" evidence="3">
    <location>
        <begin position="132"/>
        <end position="149"/>
    </location>
</feature>
<name>B8MG02_TALSN</name>
<dbReference type="Pfam" id="PF00264">
    <property type="entry name" value="Tyrosinase"/>
    <property type="match status" value="1"/>
</dbReference>
<dbReference type="VEuPathDB" id="FungiDB:TSTA_009870"/>
<dbReference type="PANTHER" id="PTHR11474:SF116">
    <property type="entry name" value="TYROSINASE"/>
    <property type="match status" value="1"/>
</dbReference>
<gene>
    <name evidence="5" type="ORF">TSTA_009870</name>
</gene>
<evidence type="ECO:0000313" key="6">
    <source>
        <dbReference type="Proteomes" id="UP000001745"/>
    </source>
</evidence>
<dbReference type="InterPro" id="IPR008922">
    <property type="entry name" value="Di-copper_centre_dom_sf"/>
</dbReference>
<dbReference type="Proteomes" id="UP000001745">
    <property type="component" value="Unassembled WGS sequence"/>
</dbReference>
<organism evidence="5 6">
    <name type="scientific">Talaromyces stipitatus (strain ATCC 10500 / CBS 375.48 / QM 6759 / NRRL 1006)</name>
    <name type="common">Penicillium stipitatum</name>
    <dbReference type="NCBI Taxonomy" id="441959"/>
    <lineage>
        <taxon>Eukaryota</taxon>
        <taxon>Fungi</taxon>
        <taxon>Dikarya</taxon>
        <taxon>Ascomycota</taxon>
        <taxon>Pezizomycotina</taxon>
        <taxon>Eurotiomycetes</taxon>
        <taxon>Eurotiomycetidae</taxon>
        <taxon>Eurotiales</taxon>
        <taxon>Trichocomaceae</taxon>
        <taxon>Talaromyces</taxon>
        <taxon>Talaromyces sect. Talaromyces</taxon>
    </lineage>
</organism>
<evidence type="ECO:0000259" key="3">
    <source>
        <dbReference type="PROSITE" id="PS00497"/>
    </source>
</evidence>
<dbReference type="OMA" id="GTHINQT"/>
<proteinExistence type="predicted"/>
<dbReference type="PhylomeDB" id="B8MG02"/>
<dbReference type="eggNOG" id="ENOG502RM4B">
    <property type="taxonomic scope" value="Eukaryota"/>
</dbReference>
<accession>B8MG02</accession>
<dbReference type="AlphaFoldDB" id="B8MG02"/>
<keyword evidence="2" id="KW-0732">Signal</keyword>
<dbReference type="GeneID" id="8102783"/>
<sequence length="408" mass="43719">MRYTTLVGGALALLSSTPVLAQTASTTLPTAASTSTSQAASQLNTLSQYAKNVTTGNLDNGVTSKRGGCNLSNLKIRREWSTFSTAQKEAYINAVLCLQSKPSRTPSDLVSGARTRYDDFVATHINQTLNIHYTGTFLAWHRYFTWEFEQTLINECGYTGTVPYWNWPASANSLETYSVFDGSATSMSGNGAPRGPNDTDSDIELTLGNYPIVYLPLGTGGGCVTSGPFVNYTVNLGPVALSLPGGATGAAANPLGYNPRCLKRDLTTALIQRYANFTSVVSLILNNNDIADFQLAMQGVPGSGSIGVHGGGHYAMGGDPGRDVFVSPGDPAFWHHHGMIDRVWWIWQTLDLANRQDAISGTNTFLNNPPSANTTLDTVIDLGYAAGEMIAMRELMSTTGGPFCYIYL</sequence>
<protein>
    <submittedName>
        <fullName evidence="5">Tyrosinase, putative</fullName>
    </submittedName>
</protein>
<feature type="domain" description="Tyrosinase copper-binding" evidence="4">
    <location>
        <begin position="330"/>
        <end position="341"/>
    </location>
</feature>
<dbReference type="PROSITE" id="PS00498">
    <property type="entry name" value="TYROSINASE_2"/>
    <property type="match status" value="1"/>
</dbReference>
<dbReference type="GO" id="GO:0016491">
    <property type="term" value="F:oxidoreductase activity"/>
    <property type="evidence" value="ECO:0007669"/>
    <property type="project" value="InterPro"/>
</dbReference>
<dbReference type="SUPFAM" id="SSF48056">
    <property type="entry name" value="Di-copper centre-containing domain"/>
    <property type="match status" value="1"/>
</dbReference>
<keyword evidence="6" id="KW-1185">Reference proteome</keyword>
<evidence type="ECO:0000313" key="5">
    <source>
        <dbReference type="EMBL" id="EED15869.1"/>
    </source>
</evidence>
<dbReference type="RefSeq" id="XP_002483103.1">
    <property type="nucleotide sequence ID" value="XM_002483058.1"/>
</dbReference>
<dbReference type="InterPro" id="IPR050316">
    <property type="entry name" value="Tyrosinase/Hemocyanin"/>
</dbReference>
<dbReference type="HOGENOM" id="CLU_035914_0_0_1"/>
<feature type="chain" id="PRO_5002877482" evidence="2">
    <location>
        <begin position="22"/>
        <end position="408"/>
    </location>
</feature>
<feature type="signal peptide" evidence="2">
    <location>
        <begin position="1"/>
        <end position="21"/>
    </location>
</feature>
<dbReference type="OrthoDB" id="6132182at2759"/>
<dbReference type="Gene3D" id="1.10.1280.10">
    <property type="entry name" value="Di-copper center containing domain from catechol oxidase"/>
    <property type="match status" value="1"/>
</dbReference>
<dbReference type="EMBL" id="EQ962656">
    <property type="protein sequence ID" value="EED15869.1"/>
    <property type="molecule type" value="Genomic_DNA"/>
</dbReference>
<reference evidence="6" key="1">
    <citation type="journal article" date="2015" name="Genome Announc.">
        <title>Genome sequence of the AIDS-associated pathogen Penicillium marneffei (ATCC18224) and its near taxonomic relative Talaromyces stipitatus (ATCC10500).</title>
        <authorList>
            <person name="Nierman W.C."/>
            <person name="Fedorova-Abrams N.D."/>
            <person name="Andrianopoulos A."/>
        </authorList>
    </citation>
    <scope>NUCLEOTIDE SEQUENCE [LARGE SCALE GENOMIC DNA]</scope>
    <source>
        <strain evidence="6">ATCC 10500 / CBS 375.48 / QM 6759 / NRRL 1006</strain>
    </source>
</reference>
<dbReference type="STRING" id="441959.B8MG02"/>
<dbReference type="InParanoid" id="B8MG02"/>
<keyword evidence="1" id="KW-0479">Metal-binding</keyword>
<dbReference type="PANTHER" id="PTHR11474">
    <property type="entry name" value="TYROSINASE FAMILY MEMBER"/>
    <property type="match status" value="1"/>
</dbReference>
<dbReference type="PRINTS" id="PR00092">
    <property type="entry name" value="TYROSINASE"/>
</dbReference>
<dbReference type="GO" id="GO:0046872">
    <property type="term" value="F:metal ion binding"/>
    <property type="evidence" value="ECO:0007669"/>
    <property type="project" value="UniProtKB-KW"/>
</dbReference>
<dbReference type="PROSITE" id="PS00497">
    <property type="entry name" value="TYROSINASE_1"/>
    <property type="match status" value="1"/>
</dbReference>
<dbReference type="InterPro" id="IPR002227">
    <property type="entry name" value="Tyrosinase_Cu-bd"/>
</dbReference>
<evidence type="ECO:0000259" key="4">
    <source>
        <dbReference type="PROSITE" id="PS00498"/>
    </source>
</evidence>